<reference evidence="4" key="2">
    <citation type="submission" date="2025-08" db="UniProtKB">
        <authorList>
            <consortium name="Ensembl"/>
        </authorList>
    </citation>
    <scope>IDENTIFICATION</scope>
</reference>
<gene>
    <name evidence="4" type="primary">slf2</name>
</gene>
<dbReference type="Ensembl" id="ENSDCDT00010000573.1">
    <property type="protein sequence ID" value="ENSDCDP00010000548.1"/>
    <property type="gene ID" value="ENSDCDG00010000302.1"/>
</dbReference>
<reference evidence="4" key="3">
    <citation type="submission" date="2025-09" db="UniProtKB">
        <authorList>
            <consortium name="Ensembl"/>
        </authorList>
    </citation>
    <scope>IDENTIFICATION</scope>
</reference>
<sequence length="1042" mass="116881">MYTLYVFGDKGPTLPISAMTTQDTPPSLSNKDKMTSSNLKQHFNSIVQEFIPLGPTSKRHCKSDVTKTFAHPKQGAIRTPVTSVRPTFTTTTLKNQPKLPLQTNRSQSETTQRTEDFQNHCTVVLQRQGDSSKLHHSSNLNGKNTSKQRHLCTSASKPGPSFNVEDTDSISKEQKNLKHTLIRKKIPSGKNKLCLFGKRQRESDTDVHQHRKQRCCSLEKDAYSPAPRPNVTNPHPDSATHCSSPLYIKNAFLCSIEDSVVHIKEKCFCKAHIDRAEVKKESSPQSSFSSSVNSNVIAELHCPIQELGVVGVCENSSFETITTGNNNYTLTNDITGNPGTVPISQKFPEIQPKTPLLGGPSKDLIEGAMTSKGSPVSGDAPEPDDENQDSFEEELTPLTLNADQSYSESSDDENLPPLDYFLNGPPSTCLKDTFSQPTTKSKVINTLDQMLIEKKKNERMKEDKMKLQLTLEDTDPEEGQDSLKEDITLEQKNIIQKYSLSSGKIKDVPPGEVVFSLSKFAQLFSHRNLLQPTLQTTPSNPTLAIFLRASPEQALMLVRVGLLKKAYTSCSCHPEVARWLFQMMSVHPSPATSADILSSLKHLALVAAESIVGNKKKMLEIWVPSVQDVALIFLNMGVQFLSMFPQGPPFTEKDVVRHLNVSPSAVSNHNSFTEHNFQSVLEYMAVCAGLCPQAYSDQELVLLFTLFCRLSLDVHLLMIQTACASNLMNNLINNIKDWSKQMPQLCLSLTKLTDDHHNLRHLVQLLPLGNRGKQLRSHLSMSVISKLLDQKLSYQPSGVEFQLHHLHPYIKHMQPASLKKLLATRKSEQPEDTDAEDQEAYYLCYSLMALVNEASNFEVLPKGQMDQLKMLLSTVEMYVKSNIRESMNYLYRSKVIEFIARICIKWQVLLQRMGPSQGKIMTSWEPMAEDIATTHQNALWCQRDEQVSELENDDEESHVMSCHGEEHQTDGADTIAVEQSVEKAQAEGEINNIEEAEIREFSVWEPKIEDDEAEQELQMDETEIKEAMSDAEDSEMEISEAS</sequence>
<dbReference type="PANTHER" id="PTHR16046:SF9">
    <property type="entry name" value="SMC5-SMC6 COMPLEX LOCALIZATION FACTOR PROTEIN 2"/>
    <property type="match status" value="1"/>
</dbReference>
<feature type="compositionally biased region" description="Acidic residues" evidence="2">
    <location>
        <begin position="381"/>
        <end position="391"/>
    </location>
</feature>
<comment type="similarity">
    <text evidence="1">Belongs to the FAM178 family.</text>
</comment>
<reference evidence="4 5" key="1">
    <citation type="submission" date="2020-06" db="EMBL/GenBank/DDBJ databases">
        <authorList>
            <consortium name="Wellcome Sanger Institute Data Sharing"/>
        </authorList>
    </citation>
    <scope>NUCLEOTIDE SEQUENCE [LARGE SCALE GENOMIC DNA]</scope>
</reference>
<evidence type="ECO:0000313" key="5">
    <source>
        <dbReference type="Proteomes" id="UP000694580"/>
    </source>
</evidence>
<feature type="region of interest" description="Disordered" evidence="2">
    <location>
        <begin position="127"/>
        <end position="168"/>
    </location>
</feature>
<feature type="region of interest" description="Disordered" evidence="2">
    <location>
        <begin position="1008"/>
        <end position="1042"/>
    </location>
</feature>
<dbReference type="Pfam" id="PF14816">
    <property type="entry name" value="CANIN"/>
    <property type="match status" value="1"/>
</dbReference>
<evidence type="ECO:0000259" key="3">
    <source>
        <dbReference type="Pfam" id="PF14816"/>
    </source>
</evidence>
<feature type="compositionally biased region" description="Acidic residues" evidence="2">
    <location>
        <begin position="1008"/>
        <end position="1021"/>
    </location>
</feature>
<evidence type="ECO:0000256" key="1">
    <source>
        <dbReference type="ARBA" id="ARBA00010311"/>
    </source>
</evidence>
<accession>A0AAY3ZU58</accession>
<dbReference type="PANTHER" id="PTHR16046">
    <property type="entry name" value="SMC5-SMC6 COMPLEX LOCALIZATION FACTOR 2"/>
    <property type="match status" value="1"/>
</dbReference>
<dbReference type="InterPro" id="IPR044276">
    <property type="entry name" value="CANIN_dom"/>
</dbReference>
<dbReference type="AlphaFoldDB" id="A0AAY3ZU58"/>
<feature type="compositionally biased region" description="Acidic residues" evidence="2">
    <location>
        <begin position="1029"/>
        <end position="1042"/>
    </location>
</feature>
<proteinExistence type="inferred from homology"/>
<protein>
    <recommendedName>
        <fullName evidence="3">Coiled-coil SMC6 And NSE5 INteracting (CANIN) domain-containing protein</fullName>
    </recommendedName>
</protein>
<organism evidence="4 5">
    <name type="scientific">Denticeps clupeoides</name>
    <name type="common">denticle herring</name>
    <dbReference type="NCBI Taxonomy" id="299321"/>
    <lineage>
        <taxon>Eukaryota</taxon>
        <taxon>Metazoa</taxon>
        <taxon>Chordata</taxon>
        <taxon>Craniata</taxon>
        <taxon>Vertebrata</taxon>
        <taxon>Euteleostomi</taxon>
        <taxon>Actinopterygii</taxon>
        <taxon>Neopterygii</taxon>
        <taxon>Teleostei</taxon>
        <taxon>Clupei</taxon>
        <taxon>Clupeiformes</taxon>
        <taxon>Denticipitoidei</taxon>
        <taxon>Denticipitidae</taxon>
        <taxon>Denticeps</taxon>
    </lineage>
</organism>
<dbReference type="InterPro" id="IPR026161">
    <property type="entry name" value="FAM178"/>
</dbReference>
<feature type="compositionally biased region" description="Polar residues" evidence="2">
    <location>
        <begin position="137"/>
        <end position="156"/>
    </location>
</feature>
<feature type="region of interest" description="Disordered" evidence="2">
    <location>
        <begin position="344"/>
        <end position="391"/>
    </location>
</feature>
<evidence type="ECO:0000313" key="4">
    <source>
        <dbReference type="Ensembl" id="ENSDCDP00010000548.1"/>
    </source>
</evidence>
<dbReference type="Proteomes" id="UP000694580">
    <property type="component" value="Chromosome 2"/>
</dbReference>
<dbReference type="GeneTree" id="ENSGT00530000064017"/>
<feature type="domain" description="Coiled-coil SMC6 And NSE5 INteracting (CANIN)" evidence="3">
    <location>
        <begin position="441"/>
        <end position="791"/>
    </location>
</feature>
<feature type="region of interest" description="Disordered" evidence="2">
    <location>
        <begin position="16"/>
        <end position="35"/>
    </location>
</feature>
<feature type="compositionally biased region" description="Polar residues" evidence="2">
    <location>
        <begin position="18"/>
        <end position="35"/>
    </location>
</feature>
<name>A0AAY3ZU58_9TELE</name>
<evidence type="ECO:0000256" key="2">
    <source>
        <dbReference type="SAM" id="MobiDB-lite"/>
    </source>
</evidence>
<keyword evidence="5" id="KW-1185">Reference proteome</keyword>